<dbReference type="OrthoDB" id="9794577at2"/>
<dbReference type="GO" id="GO:0004715">
    <property type="term" value="F:non-membrane spanning protein tyrosine kinase activity"/>
    <property type="evidence" value="ECO:0007669"/>
    <property type="project" value="UniProtKB-EC"/>
</dbReference>
<dbReference type="RefSeq" id="WP_111319330.1">
    <property type="nucleotide sequence ID" value="NZ_QKZT01000008.1"/>
</dbReference>
<dbReference type="CDD" id="cd05387">
    <property type="entry name" value="BY-kinase"/>
    <property type="match status" value="1"/>
</dbReference>
<dbReference type="InterPro" id="IPR005702">
    <property type="entry name" value="Wzc-like_C"/>
</dbReference>
<reference evidence="12 13" key="1">
    <citation type="submission" date="2018-06" db="EMBL/GenBank/DDBJ databases">
        <title>Genomic Encyclopedia of Archaeal and Bacterial Type Strains, Phase II (KMG-II): from individual species to whole genera.</title>
        <authorList>
            <person name="Goeker M."/>
        </authorList>
    </citation>
    <scope>NUCLEOTIDE SEQUENCE [LARGE SCALE GENOMIC DNA]</scope>
    <source>
        <strain evidence="12 13">DSM 19830</strain>
    </source>
</reference>
<comment type="caution">
    <text evidence="12">The sequence shown here is derived from an EMBL/GenBank/DDBJ whole genome shotgun (WGS) entry which is preliminary data.</text>
</comment>
<dbReference type="InterPro" id="IPR050445">
    <property type="entry name" value="Bact_polysacc_biosynth/exp"/>
</dbReference>
<keyword evidence="6" id="KW-0067">ATP-binding</keyword>
<evidence type="ECO:0000259" key="10">
    <source>
        <dbReference type="Pfam" id="PF13614"/>
    </source>
</evidence>
<dbReference type="InterPro" id="IPR032807">
    <property type="entry name" value="GNVR"/>
</dbReference>
<sequence>MNNKSESDPLLLSSQKIDFSVFFKRLGKKWPLFLLTGIICLFIAHTSYKSTVTTYEINSKLFIYTEGQSINFFEKLQNVTNSQNVLLDNEVVIIKSNPVIKSTLEVLDLKVGYYVPPETTSKNFWSFNKSNLPIEIYEDAPFEIELKENDKSIEEKFFRISWVDSLSYSVRFVGDEPTTSMFNSNQDEGSGKSYVCKFNEWCGLPFLTLRTRLLEAKNDGNFLFKIRNEESLISEFSGNLAIYPATTGGSILDIRLITNNPAKGEDFLNQLMNNYLFIELDDKNSIATNTINFISNQIQNVSDTLGVIENELQNFRAANQTTNISSEGEVIFGRLQSMGEELAKEKIKKEYLLSLDRYLRNNDFDNIVVPSLVGITDPTINSLIDELINLQNEKSNQLVTLTDSSPIVIEQQKRIVISKKNTLELVKSAISNIDISIDDLNYRISEISKDFRKLPFTEQNLIKIEREFTLNEGIYNFLLQKRAEAAISKASNINNNKIIEQAKANALPIGPRKLNFYGYAIIITFLLPVIITFLQETVFKKLVDPSEIEKLLNIPVIGSIPVAEGKTNVQLVDYPNSKVAESFRLLRTNLNFILPNSESTVLLVSSVLPAEGKSFTSVNLATAFALTELKVLIIDCDLRKPKVSDYLGVDNTAGLSNYLSRRVDDESTIVKATSIPGLSCITSGPYPPNPSELIANKEIIKLLIKMKDQFDIIILDTPPLGIVSDSMSLFPLVDVSLLAFKCGYNNHKGIVELNKLKSNDFIKKVYCILNGVDSHYHIGSNKNYGYYEVYKDNKGLVNRVKNYLRSSK</sequence>
<organism evidence="12 13">
    <name type="scientific">Algoriphagus chordae</name>
    <dbReference type="NCBI Taxonomy" id="237019"/>
    <lineage>
        <taxon>Bacteria</taxon>
        <taxon>Pseudomonadati</taxon>
        <taxon>Bacteroidota</taxon>
        <taxon>Cytophagia</taxon>
        <taxon>Cytophagales</taxon>
        <taxon>Cyclobacteriaceae</taxon>
        <taxon>Algoriphagus</taxon>
    </lineage>
</organism>
<dbReference type="InterPro" id="IPR025669">
    <property type="entry name" value="AAA_dom"/>
</dbReference>
<evidence type="ECO:0000256" key="5">
    <source>
        <dbReference type="ARBA" id="ARBA00022777"/>
    </source>
</evidence>
<feature type="transmembrane region" description="Helical" evidence="9">
    <location>
        <begin position="30"/>
        <end position="48"/>
    </location>
</feature>
<proteinExistence type="inferred from homology"/>
<dbReference type="PANTHER" id="PTHR32309:SF13">
    <property type="entry name" value="FERRIC ENTEROBACTIN TRANSPORT PROTEIN FEPE"/>
    <property type="match status" value="1"/>
</dbReference>
<evidence type="ECO:0000256" key="7">
    <source>
        <dbReference type="ARBA" id="ARBA00023137"/>
    </source>
</evidence>
<keyword evidence="4" id="KW-0547">Nucleotide-binding</keyword>
<dbReference type="SUPFAM" id="SSF52540">
    <property type="entry name" value="P-loop containing nucleoside triphosphate hydrolases"/>
    <property type="match status" value="1"/>
</dbReference>
<feature type="transmembrane region" description="Helical" evidence="9">
    <location>
        <begin position="516"/>
        <end position="534"/>
    </location>
</feature>
<comment type="catalytic activity">
    <reaction evidence="8">
        <text>L-tyrosyl-[protein] + ATP = O-phospho-L-tyrosyl-[protein] + ADP + H(+)</text>
        <dbReference type="Rhea" id="RHEA:10596"/>
        <dbReference type="Rhea" id="RHEA-COMP:10136"/>
        <dbReference type="Rhea" id="RHEA-COMP:20101"/>
        <dbReference type="ChEBI" id="CHEBI:15378"/>
        <dbReference type="ChEBI" id="CHEBI:30616"/>
        <dbReference type="ChEBI" id="CHEBI:46858"/>
        <dbReference type="ChEBI" id="CHEBI:61978"/>
        <dbReference type="ChEBI" id="CHEBI:456216"/>
        <dbReference type="EC" id="2.7.10.2"/>
    </reaction>
</comment>
<evidence type="ECO:0000256" key="6">
    <source>
        <dbReference type="ARBA" id="ARBA00022840"/>
    </source>
</evidence>
<dbReference type="Gene3D" id="3.40.50.300">
    <property type="entry name" value="P-loop containing nucleotide triphosphate hydrolases"/>
    <property type="match status" value="1"/>
</dbReference>
<accession>A0A2W7RD29</accession>
<dbReference type="EC" id="2.7.10.2" evidence="2"/>
<dbReference type="GO" id="GO:0005524">
    <property type="term" value="F:ATP binding"/>
    <property type="evidence" value="ECO:0007669"/>
    <property type="project" value="UniProtKB-KW"/>
</dbReference>
<dbReference type="Pfam" id="PF13614">
    <property type="entry name" value="AAA_31"/>
    <property type="match status" value="1"/>
</dbReference>
<keyword evidence="9" id="KW-1133">Transmembrane helix</keyword>
<name>A0A2W7RD29_9BACT</name>
<feature type="domain" description="Tyrosine-protein kinase G-rich" evidence="11">
    <location>
        <begin position="457"/>
        <end position="536"/>
    </location>
</feature>
<dbReference type="InterPro" id="IPR027417">
    <property type="entry name" value="P-loop_NTPase"/>
</dbReference>
<feature type="domain" description="AAA" evidence="10">
    <location>
        <begin position="612"/>
        <end position="753"/>
    </location>
</feature>
<dbReference type="PANTHER" id="PTHR32309">
    <property type="entry name" value="TYROSINE-PROTEIN KINASE"/>
    <property type="match status" value="1"/>
</dbReference>
<evidence type="ECO:0000256" key="8">
    <source>
        <dbReference type="ARBA" id="ARBA00051245"/>
    </source>
</evidence>
<gene>
    <name evidence="12" type="ORF">LV85_02239</name>
</gene>
<dbReference type="AlphaFoldDB" id="A0A2W7RD29"/>
<evidence type="ECO:0000259" key="11">
    <source>
        <dbReference type="Pfam" id="PF13807"/>
    </source>
</evidence>
<protein>
    <recommendedName>
        <fullName evidence="2">non-specific protein-tyrosine kinase</fullName>
        <ecNumber evidence="2">2.7.10.2</ecNumber>
    </recommendedName>
</protein>
<dbReference type="Pfam" id="PF13807">
    <property type="entry name" value="GNVR"/>
    <property type="match status" value="1"/>
</dbReference>
<evidence type="ECO:0000313" key="13">
    <source>
        <dbReference type="Proteomes" id="UP000248882"/>
    </source>
</evidence>
<keyword evidence="3" id="KW-0808">Transferase</keyword>
<dbReference type="Proteomes" id="UP000248882">
    <property type="component" value="Unassembled WGS sequence"/>
</dbReference>
<dbReference type="GO" id="GO:0005886">
    <property type="term" value="C:plasma membrane"/>
    <property type="evidence" value="ECO:0007669"/>
    <property type="project" value="TreeGrafter"/>
</dbReference>
<keyword evidence="5" id="KW-0418">Kinase</keyword>
<keyword evidence="9" id="KW-0812">Transmembrane</keyword>
<dbReference type="NCBIfam" id="TIGR01007">
    <property type="entry name" value="eps_fam"/>
    <property type="match status" value="1"/>
</dbReference>
<keyword evidence="7" id="KW-0829">Tyrosine-protein kinase</keyword>
<dbReference type="EMBL" id="QKZT01000008">
    <property type="protein sequence ID" value="PZX52089.1"/>
    <property type="molecule type" value="Genomic_DNA"/>
</dbReference>
<keyword evidence="13" id="KW-1185">Reference proteome</keyword>
<comment type="similarity">
    <text evidence="1">Belongs to the CpsD/CapB family.</text>
</comment>
<keyword evidence="9" id="KW-0472">Membrane</keyword>
<evidence type="ECO:0000313" key="12">
    <source>
        <dbReference type="EMBL" id="PZX52089.1"/>
    </source>
</evidence>
<evidence type="ECO:0000256" key="9">
    <source>
        <dbReference type="SAM" id="Phobius"/>
    </source>
</evidence>
<evidence type="ECO:0000256" key="3">
    <source>
        <dbReference type="ARBA" id="ARBA00022679"/>
    </source>
</evidence>
<evidence type="ECO:0000256" key="1">
    <source>
        <dbReference type="ARBA" id="ARBA00007316"/>
    </source>
</evidence>
<evidence type="ECO:0000256" key="4">
    <source>
        <dbReference type="ARBA" id="ARBA00022741"/>
    </source>
</evidence>
<evidence type="ECO:0000256" key="2">
    <source>
        <dbReference type="ARBA" id="ARBA00011903"/>
    </source>
</evidence>